<feature type="non-terminal residue" evidence="3">
    <location>
        <position position="178"/>
    </location>
</feature>
<dbReference type="OrthoDB" id="20734at2759"/>
<evidence type="ECO:0008006" key="5">
    <source>
        <dbReference type="Google" id="ProtNLM"/>
    </source>
</evidence>
<evidence type="ECO:0000256" key="1">
    <source>
        <dbReference type="ARBA" id="ARBA00004173"/>
    </source>
</evidence>
<evidence type="ECO:0000313" key="3">
    <source>
        <dbReference type="EMBL" id="PTB80536.1"/>
    </source>
</evidence>
<dbReference type="Pfam" id="PF10356">
    <property type="entry name" value="RRG7"/>
    <property type="match status" value="2"/>
</dbReference>
<gene>
    <name evidence="3" type="ORF">M440DRAFT_1318163</name>
</gene>
<name>A0A2T4CG57_TRILO</name>
<evidence type="ECO:0000256" key="2">
    <source>
        <dbReference type="ARBA" id="ARBA00023128"/>
    </source>
</evidence>
<comment type="subcellular location">
    <subcellularLocation>
        <location evidence="1">Mitochondrion</location>
    </subcellularLocation>
</comment>
<keyword evidence="4" id="KW-1185">Reference proteome</keyword>
<proteinExistence type="predicted"/>
<dbReference type="PANTHER" id="PTHR28133">
    <property type="entry name" value="REQUIRED FOR RESPIRATORY GROWTH PROTEIN 7, MITOCHONDRIAL"/>
    <property type="match status" value="1"/>
</dbReference>
<dbReference type="InterPro" id="IPR018828">
    <property type="entry name" value="RRG7"/>
</dbReference>
<feature type="non-terminal residue" evidence="3">
    <location>
        <position position="1"/>
    </location>
</feature>
<organism evidence="3 4">
    <name type="scientific">Trichoderma longibrachiatum ATCC 18648</name>
    <dbReference type="NCBI Taxonomy" id="983965"/>
    <lineage>
        <taxon>Eukaryota</taxon>
        <taxon>Fungi</taxon>
        <taxon>Dikarya</taxon>
        <taxon>Ascomycota</taxon>
        <taxon>Pezizomycotina</taxon>
        <taxon>Sordariomycetes</taxon>
        <taxon>Hypocreomycetidae</taxon>
        <taxon>Hypocreales</taxon>
        <taxon>Hypocreaceae</taxon>
        <taxon>Trichoderma</taxon>
    </lineage>
</organism>
<protein>
    <recommendedName>
        <fullName evidence="5">Restriction endonuclease type IV Mrr domain-containing protein</fullName>
    </recommendedName>
</protein>
<sequence>QHSDLASFLTDAKRRGLDEKSTFFTGTRYEYLVAARLARYGFSLTRVGKTSDYGIDLLGDWTIPSPSPSASAYSSVVIRVLIQCKGGDQRIGPHLIRELEGSFAGAPPGWRGGGVLGLLVGERGATRGVREALGRADVAMGYVCCEGAATGGGGRVRQMLWNQRAEELGLGGLSVGVR</sequence>
<evidence type="ECO:0000313" key="4">
    <source>
        <dbReference type="Proteomes" id="UP000240760"/>
    </source>
</evidence>
<accession>A0A2T4CG57</accession>
<keyword evidence="2" id="KW-0496">Mitochondrion</keyword>
<reference evidence="3 4" key="1">
    <citation type="submission" date="2016-07" db="EMBL/GenBank/DDBJ databases">
        <title>Multiple horizontal gene transfer events from other fungi enriched the ability of initially mycotrophic Trichoderma (Ascomycota) to feed on dead plant biomass.</title>
        <authorList>
            <consortium name="DOE Joint Genome Institute"/>
            <person name="Aerts A."/>
            <person name="Atanasova L."/>
            <person name="Chenthamara K."/>
            <person name="Zhang J."/>
            <person name="Grujic M."/>
            <person name="Henrissat B."/>
            <person name="Kuo A."/>
            <person name="Salamov A."/>
            <person name="Lipzen A."/>
            <person name="Labutti K."/>
            <person name="Barry K."/>
            <person name="Miao Y."/>
            <person name="Rahimi M.J."/>
            <person name="Shen Q."/>
            <person name="Grigoriev I.V."/>
            <person name="Kubicek C.P."/>
            <person name="Druzhinina I.S."/>
        </authorList>
    </citation>
    <scope>NUCLEOTIDE SEQUENCE [LARGE SCALE GENOMIC DNA]</scope>
    <source>
        <strain evidence="3 4">ATCC 18648</strain>
    </source>
</reference>
<dbReference type="Proteomes" id="UP000240760">
    <property type="component" value="Unassembled WGS sequence"/>
</dbReference>
<dbReference type="GO" id="GO:0005739">
    <property type="term" value="C:mitochondrion"/>
    <property type="evidence" value="ECO:0007669"/>
    <property type="project" value="UniProtKB-SubCell"/>
</dbReference>
<dbReference type="AlphaFoldDB" id="A0A2T4CG57"/>
<dbReference type="PANTHER" id="PTHR28133:SF1">
    <property type="entry name" value="REQUIRED FOR RESPIRATORY GROWTH PROTEIN 7, MITOCHONDRIAL"/>
    <property type="match status" value="1"/>
</dbReference>
<dbReference type="EMBL" id="KZ679127">
    <property type="protein sequence ID" value="PTB80536.1"/>
    <property type="molecule type" value="Genomic_DNA"/>
</dbReference>